<reference evidence="1 2" key="1">
    <citation type="journal article" date="2024" name="J Genomics">
        <title>Draft genome sequencing and assembly of Favolaschia claudopus CIRM-BRFM 2984 isolated from oak limbs.</title>
        <authorList>
            <person name="Navarro D."/>
            <person name="Drula E."/>
            <person name="Chaduli D."/>
            <person name="Cazenave R."/>
            <person name="Ahrendt S."/>
            <person name="Wang J."/>
            <person name="Lipzen A."/>
            <person name="Daum C."/>
            <person name="Barry K."/>
            <person name="Grigoriev I.V."/>
            <person name="Favel A."/>
            <person name="Rosso M.N."/>
            <person name="Martin F."/>
        </authorList>
    </citation>
    <scope>NUCLEOTIDE SEQUENCE [LARGE SCALE GENOMIC DNA]</scope>
    <source>
        <strain evidence="1 2">CIRM-BRFM 2984</strain>
    </source>
</reference>
<proteinExistence type="predicted"/>
<evidence type="ECO:0000313" key="1">
    <source>
        <dbReference type="EMBL" id="KAK7038537.1"/>
    </source>
</evidence>
<accession>A0AAW0CGD5</accession>
<evidence type="ECO:0000313" key="2">
    <source>
        <dbReference type="Proteomes" id="UP001362999"/>
    </source>
</evidence>
<dbReference type="Proteomes" id="UP001362999">
    <property type="component" value="Unassembled WGS sequence"/>
</dbReference>
<dbReference type="EMBL" id="JAWWNJ010000017">
    <property type="protein sequence ID" value="KAK7038537.1"/>
    <property type="molecule type" value="Genomic_DNA"/>
</dbReference>
<organism evidence="1 2">
    <name type="scientific">Favolaschia claudopus</name>
    <dbReference type="NCBI Taxonomy" id="2862362"/>
    <lineage>
        <taxon>Eukaryota</taxon>
        <taxon>Fungi</taxon>
        <taxon>Dikarya</taxon>
        <taxon>Basidiomycota</taxon>
        <taxon>Agaricomycotina</taxon>
        <taxon>Agaricomycetes</taxon>
        <taxon>Agaricomycetidae</taxon>
        <taxon>Agaricales</taxon>
        <taxon>Marasmiineae</taxon>
        <taxon>Mycenaceae</taxon>
        <taxon>Favolaschia</taxon>
    </lineage>
</organism>
<dbReference type="AlphaFoldDB" id="A0AAW0CGD5"/>
<sequence>MSEIAIIKLDKGEVLDSVQTGHGFKMKEAVGNRMPLDFMWLFAHPADGQAAPLPSSVVAKPWYTTAPPLHASPSVTGPEIASSSSTNTADLIHAYPAADPQDDALQFALSHLKHVDMPGYERAEDDKLFPSDRVWVVRNHTDKWFARADALVKAKHRKGPDVGAEFGLGDFIWSQIGGGMNGNECIGHRFDVTTFDEVKSKEDWRDESAKATGWLYEFRMENDDIVDCYD</sequence>
<name>A0AAW0CGD5_9AGAR</name>
<gene>
    <name evidence="1" type="ORF">R3P38DRAFT_2770771</name>
</gene>
<keyword evidence="2" id="KW-1185">Reference proteome</keyword>
<protein>
    <submittedName>
        <fullName evidence="1">F-box domain-containing protein</fullName>
    </submittedName>
</protein>
<comment type="caution">
    <text evidence="1">The sequence shown here is derived from an EMBL/GenBank/DDBJ whole genome shotgun (WGS) entry which is preliminary data.</text>
</comment>